<dbReference type="GO" id="GO:0006281">
    <property type="term" value="P:DNA repair"/>
    <property type="evidence" value="ECO:0007669"/>
    <property type="project" value="InterPro"/>
</dbReference>
<organism evidence="2 3">
    <name type="scientific">Allocatelliglobosispora scoriae</name>
    <dbReference type="NCBI Taxonomy" id="643052"/>
    <lineage>
        <taxon>Bacteria</taxon>
        <taxon>Bacillati</taxon>
        <taxon>Actinomycetota</taxon>
        <taxon>Actinomycetes</taxon>
        <taxon>Micromonosporales</taxon>
        <taxon>Micromonosporaceae</taxon>
        <taxon>Allocatelliglobosispora</taxon>
    </lineage>
</organism>
<accession>A0A841BT22</accession>
<evidence type="ECO:0000259" key="1">
    <source>
        <dbReference type="SMART" id="SM00278"/>
    </source>
</evidence>
<dbReference type="RefSeq" id="WP_376776222.1">
    <property type="nucleotide sequence ID" value="NZ_JACHMN010000002.1"/>
</dbReference>
<name>A0A841BT22_9ACTN</name>
<evidence type="ECO:0000313" key="2">
    <source>
        <dbReference type="EMBL" id="MBB5869951.1"/>
    </source>
</evidence>
<dbReference type="InterPro" id="IPR019554">
    <property type="entry name" value="Soluble_ligand-bd"/>
</dbReference>
<dbReference type="GO" id="GO:0015627">
    <property type="term" value="C:type II protein secretion system complex"/>
    <property type="evidence" value="ECO:0007669"/>
    <property type="project" value="TreeGrafter"/>
</dbReference>
<dbReference type="Pfam" id="PF12836">
    <property type="entry name" value="HHH_3"/>
    <property type="match status" value="1"/>
</dbReference>
<dbReference type="PANTHER" id="PTHR21180:SF32">
    <property type="entry name" value="ENDONUCLEASE_EXONUCLEASE_PHOSPHATASE FAMILY DOMAIN-CONTAINING PROTEIN 1"/>
    <property type="match status" value="1"/>
</dbReference>
<dbReference type="SMART" id="SM00278">
    <property type="entry name" value="HhH1"/>
    <property type="match status" value="2"/>
</dbReference>
<dbReference type="GO" id="GO:0015628">
    <property type="term" value="P:protein secretion by the type II secretion system"/>
    <property type="evidence" value="ECO:0007669"/>
    <property type="project" value="TreeGrafter"/>
</dbReference>
<dbReference type="PANTHER" id="PTHR21180">
    <property type="entry name" value="ENDONUCLEASE/EXONUCLEASE/PHOSPHATASE FAMILY DOMAIN-CONTAINING PROTEIN 1"/>
    <property type="match status" value="1"/>
</dbReference>
<dbReference type="EMBL" id="JACHMN010000002">
    <property type="protein sequence ID" value="MBB5869951.1"/>
    <property type="molecule type" value="Genomic_DNA"/>
</dbReference>
<dbReference type="InterPro" id="IPR051675">
    <property type="entry name" value="Endo/Exo/Phosphatase_dom_1"/>
</dbReference>
<dbReference type="Proteomes" id="UP000587527">
    <property type="component" value="Unassembled WGS sequence"/>
</dbReference>
<protein>
    <submittedName>
        <fullName evidence="2">Competence protein ComEA</fullName>
    </submittedName>
</protein>
<dbReference type="Pfam" id="PF10531">
    <property type="entry name" value="SLBB"/>
    <property type="match status" value="1"/>
</dbReference>
<keyword evidence="3" id="KW-1185">Reference proteome</keyword>
<dbReference type="AlphaFoldDB" id="A0A841BT22"/>
<comment type="caution">
    <text evidence="2">The sequence shown here is derived from an EMBL/GenBank/DDBJ whole genome shotgun (WGS) entry which is preliminary data.</text>
</comment>
<dbReference type="GO" id="GO:0003677">
    <property type="term" value="F:DNA binding"/>
    <property type="evidence" value="ECO:0007669"/>
    <property type="project" value="InterPro"/>
</dbReference>
<reference evidence="2 3" key="1">
    <citation type="submission" date="2020-08" db="EMBL/GenBank/DDBJ databases">
        <title>Sequencing the genomes of 1000 actinobacteria strains.</title>
        <authorList>
            <person name="Klenk H.-P."/>
        </authorList>
    </citation>
    <scope>NUCLEOTIDE SEQUENCE [LARGE SCALE GENOMIC DNA]</scope>
    <source>
        <strain evidence="2 3">DSM 45362</strain>
    </source>
</reference>
<dbReference type="InterPro" id="IPR004509">
    <property type="entry name" value="Competence_ComEA_HhH"/>
</dbReference>
<feature type="domain" description="Helix-hairpin-helix DNA-binding motif class 1" evidence="1">
    <location>
        <begin position="132"/>
        <end position="151"/>
    </location>
</feature>
<dbReference type="NCBIfam" id="TIGR00426">
    <property type="entry name" value="competence protein ComEA helix-hairpin-helix repeat region"/>
    <property type="match status" value="1"/>
</dbReference>
<dbReference type="SUPFAM" id="SSF47781">
    <property type="entry name" value="RuvA domain 2-like"/>
    <property type="match status" value="1"/>
</dbReference>
<sequence>MAAVVVVGAAAFVWWTRPTAQPVAPAPSFSTAASAPADVGVALVVAVGGKVKTPGLVRLTPGSRVADAITAAGGVLPGTDLTGLNLARKVVDGELITVGAPAGGAAGGGGVAGGGGGVAGGGKVNLNLATLAQLDGLPGVGPVLAQRIIDWRDKRGGFRSVTDLRQVEGIGEAKFDDLKELVTV</sequence>
<dbReference type="InterPro" id="IPR003583">
    <property type="entry name" value="Hlx-hairpin-Hlx_DNA-bd_motif"/>
</dbReference>
<gene>
    <name evidence="2" type="ORF">F4553_003330</name>
</gene>
<evidence type="ECO:0000313" key="3">
    <source>
        <dbReference type="Proteomes" id="UP000587527"/>
    </source>
</evidence>
<dbReference type="Gene3D" id="1.10.150.320">
    <property type="entry name" value="Photosystem II 12 kDa extrinsic protein"/>
    <property type="match status" value="1"/>
</dbReference>
<proteinExistence type="predicted"/>
<dbReference type="InterPro" id="IPR010994">
    <property type="entry name" value="RuvA_2-like"/>
</dbReference>
<dbReference type="Gene3D" id="3.10.560.10">
    <property type="entry name" value="Outer membrane lipoprotein wza domain like"/>
    <property type="match status" value="1"/>
</dbReference>
<feature type="domain" description="Helix-hairpin-helix DNA-binding motif class 1" evidence="1">
    <location>
        <begin position="162"/>
        <end position="181"/>
    </location>
</feature>